<evidence type="ECO:0000259" key="3">
    <source>
        <dbReference type="Pfam" id="PF13968"/>
    </source>
</evidence>
<proteinExistence type="predicted"/>
<protein>
    <recommendedName>
        <fullName evidence="3">DUF4220 domain-containing protein</fullName>
    </recommendedName>
</protein>
<dbReference type="KEGG" id="sbi:8067826"/>
<dbReference type="InterPro" id="IPR025315">
    <property type="entry name" value="DUF4220"/>
</dbReference>
<dbReference type="PANTHER" id="PTHR31325">
    <property type="entry name" value="OS01G0798800 PROTEIN-RELATED"/>
    <property type="match status" value="1"/>
</dbReference>
<sequence length="706" mass="80565">MVLSSVVQWWQELQLCILVLGSLGVQCYLALFASARKKHSRPLFRFSIWLAYLGGDALAIYALAILFNRQRKLQYSSTNGSHVLEVLWAPILLWHLGGRINISAYNIEDNELWSRHLLTTVSQVTVAIYVFCKSWSSSADKRLLAAAILLFVIGVFKCFGKPLALKRASFNTIASTFHPAPWSESTRRELELEEYIQEARSFVQCNQDPPRLESDEQKKFLEELSIPDKLFVDYAYVYHDRLARMKSFWLLDSGTTYKALSQGLSNTFDLIYSKLSQWDDKNRTTPDCSNICSGLNMFIFYPLLPIVPIAFFHASQKQAYRRSDIKVTFILLYITYLLELLSFITQAIHFKEWSHGVAQRSLVGLLAWNRKHARLMGIAEFFQYKGLLYTYFSLKPCHSSKDITMLVCEHAKSGWVNHITNIESYWRFTDSRGQWALEGSGSEEILGWSIEKPFDESIVLWHVATDFCFYSEDMTSHDSECARMCRQISNYMIHLLFANPEMLLPGSRRNLFTDAYDELEAILRGHDVSMLDEKELTQKIIGKAESAKGIIRDSWVLAQQLMRLSEEKKMWEIIKGVWIEMLCFSAGRCRGYLHAKSLGSGGEYLSYVTLLMSHAGLETYAERQQRVQLRLSNEERVKIAKQRVEEAANNQATAGSSTPQGMVPAKDEEIATTPLGSQVTGQLEQEEDAASTSASRVPEIKVVVSP</sequence>
<dbReference type="InterPro" id="IPR007658">
    <property type="entry name" value="DUF594"/>
</dbReference>
<dbReference type="Gramene" id="OQU79867">
    <property type="protein sequence ID" value="OQU79867"/>
    <property type="gene ID" value="SORBI_3007G038432"/>
</dbReference>
<name>A0A1Z5R826_SORBI</name>
<evidence type="ECO:0000313" key="4">
    <source>
        <dbReference type="EMBL" id="OQU79867.1"/>
    </source>
</evidence>
<feature type="transmembrane region" description="Helical" evidence="2">
    <location>
        <begin position="327"/>
        <end position="348"/>
    </location>
</feature>
<evidence type="ECO:0000313" key="5">
    <source>
        <dbReference type="Proteomes" id="UP000000768"/>
    </source>
</evidence>
<dbReference type="Pfam" id="PF13968">
    <property type="entry name" value="DUF4220"/>
    <property type="match status" value="1"/>
</dbReference>
<dbReference type="AlphaFoldDB" id="A0A1Z5R826"/>
<reference evidence="4 5" key="1">
    <citation type="journal article" date="2009" name="Nature">
        <title>The Sorghum bicolor genome and the diversification of grasses.</title>
        <authorList>
            <person name="Paterson A.H."/>
            <person name="Bowers J.E."/>
            <person name="Bruggmann R."/>
            <person name="Dubchak I."/>
            <person name="Grimwood J."/>
            <person name="Gundlach H."/>
            <person name="Haberer G."/>
            <person name="Hellsten U."/>
            <person name="Mitros T."/>
            <person name="Poliakov A."/>
            <person name="Schmutz J."/>
            <person name="Spannagl M."/>
            <person name="Tang H."/>
            <person name="Wang X."/>
            <person name="Wicker T."/>
            <person name="Bharti A.K."/>
            <person name="Chapman J."/>
            <person name="Feltus F.A."/>
            <person name="Gowik U."/>
            <person name="Grigoriev I.V."/>
            <person name="Lyons E."/>
            <person name="Maher C.A."/>
            <person name="Martis M."/>
            <person name="Narechania A."/>
            <person name="Otillar R.P."/>
            <person name="Penning B.W."/>
            <person name="Salamov A.A."/>
            <person name="Wang Y."/>
            <person name="Zhang L."/>
            <person name="Carpita N.C."/>
            <person name="Freeling M."/>
            <person name="Gingle A.R."/>
            <person name="Hash C.T."/>
            <person name="Keller B."/>
            <person name="Klein P."/>
            <person name="Kresovich S."/>
            <person name="McCann M.C."/>
            <person name="Ming R."/>
            <person name="Peterson D.G."/>
            <person name="Mehboob-ur-Rahman"/>
            <person name="Ware D."/>
            <person name="Westhoff P."/>
            <person name="Mayer K.F."/>
            <person name="Messing J."/>
            <person name="Rokhsar D.S."/>
        </authorList>
    </citation>
    <scope>NUCLEOTIDE SEQUENCE [LARGE SCALE GENOMIC DNA]</scope>
    <source>
        <strain evidence="5">cv. BTx623</strain>
    </source>
</reference>
<organism evidence="4 5">
    <name type="scientific">Sorghum bicolor</name>
    <name type="common">Sorghum</name>
    <name type="synonym">Sorghum vulgare</name>
    <dbReference type="NCBI Taxonomy" id="4558"/>
    <lineage>
        <taxon>Eukaryota</taxon>
        <taxon>Viridiplantae</taxon>
        <taxon>Streptophyta</taxon>
        <taxon>Embryophyta</taxon>
        <taxon>Tracheophyta</taxon>
        <taxon>Spermatophyta</taxon>
        <taxon>Magnoliopsida</taxon>
        <taxon>Liliopsida</taxon>
        <taxon>Poales</taxon>
        <taxon>Poaceae</taxon>
        <taxon>PACMAD clade</taxon>
        <taxon>Panicoideae</taxon>
        <taxon>Andropogonodae</taxon>
        <taxon>Andropogoneae</taxon>
        <taxon>Sorghinae</taxon>
        <taxon>Sorghum</taxon>
    </lineage>
</organism>
<dbReference type="Proteomes" id="UP000000768">
    <property type="component" value="Chromosome 7"/>
</dbReference>
<feature type="transmembrane region" description="Helical" evidence="2">
    <location>
        <begin position="142"/>
        <end position="160"/>
    </location>
</feature>
<gene>
    <name evidence="4" type="ORF">SORBI_3007G038432</name>
</gene>
<dbReference type="STRING" id="4558.A0A1Z5R826"/>
<feature type="compositionally biased region" description="Polar residues" evidence="1">
    <location>
        <begin position="674"/>
        <end position="683"/>
    </location>
</feature>
<keyword evidence="5" id="KW-1185">Reference proteome</keyword>
<feature type="region of interest" description="Disordered" evidence="1">
    <location>
        <begin position="647"/>
        <end position="706"/>
    </location>
</feature>
<evidence type="ECO:0000256" key="2">
    <source>
        <dbReference type="SAM" id="Phobius"/>
    </source>
</evidence>
<feature type="domain" description="DUF4220" evidence="3">
    <location>
        <begin position="49"/>
        <end position="347"/>
    </location>
</feature>
<dbReference type="OrthoDB" id="664790at2759"/>
<dbReference type="OMA" id="CFHHKGA"/>
<feature type="compositionally biased region" description="Polar residues" evidence="1">
    <location>
        <begin position="648"/>
        <end position="660"/>
    </location>
</feature>
<evidence type="ECO:0000256" key="1">
    <source>
        <dbReference type="SAM" id="MobiDB-lite"/>
    </source>
</evidence>
<keyword evidence="2" id="KW-0472">Membrane</keyword>
<dbReference type="FunCoup" id="A0A1Z5R826">
    <property type="interactions" value="13"/>
</dbReference>
<reference evidence="5" key="2">
    <citation type="journal article" date="2018" name="Plant J.">
        <title>The Sorghum bicolor reference genome: improved assembly, gene annotations, a transcriptome atlas, and signatures of genome organization.</title>
        <authorList>
            <person name="McCormick R.F."/>
            <person name="Truong S.K."/>
            <person name="Sreedasyam A."/>
            <person name="Jenkins J."/>
            <person name="Shu S."/>
            <person name="Sims D."/>
            <person name="Kennedy M."/>
            <person name="Amirebrahimi M."/>
            <person name="Weers B.D."/>
            <person name="McKinley B."/>
            <person name="Mattison A."/>
            <person name="Morishige D.T."/>
            <person name="Grimwood J."/>
            <person name="Schmutz J."/>
            <person name="Mullet J.E."/>
        </authorList>
    </citation>
    <scope>NUCLEOTIDE SEQUENCE [LARGE SCALE GENOMIC DNA]</scope>
    <source>
        <strain evidence="5">cv. BTx623</strain>
    </source>
</reference>
<dbReference type="InParanoid" id="A0A1Z5R826"/>
<keyword evidence="2" id="KW-0812">Transmembrane</keyword>
<feature type="transmembrane region" description="Helical" evidence="2">
    <location>
        <begin position="12"/>
        <end position="34"/>
    </location>
</feature>
<accession>A0A1Z5R826</accession>
<dbReference type="eggNOG" id="ENOG502RRR5">
    <property type="taxonomic scope" value="Eukaryota"/>
</dbReference>
<dbReference type="Pfam" id="PF04578">
    <property type="entry name" value="DUF594"/>
    <property type="match status" value="1"/>
</dbReference>
<feature type="transmembrane region" description="Helical" evidence="2">
    <location>
        <begin position="46"/>
        <end position="67"/>
    </location>
</feature>
<dbReference type="EMBL" id="CM000766">
    <property type="protein sequence ID" value="OQU79867.1"/>
    <property type="molecule type" value="Genomic_DNA"/>
</dbReference>
<keyword evidence="2" id="KW-1133">Transmembrane helix</keyword>